<evidence type="ECO:0000313" key="2">
    <source>
        <dbReference type="Proteomes" id="UP001415857"/>
    </source>
</evidence>
<evidence type="ECO:0000313" key="1">
    <source>
        <dbReference type="EMBL" id="KAK9284558.1"/>
    </source>
</evidence>
<dbReference type="Proteomes" id="UP001415857">
    <property type="component" value="Unassembled WGS sequence"/>
</dbReference>
<dbReference type="AlphaFoldDB" id="A0AAP0X3S2"/>
<sequence length="116" mass="12760">MLDFVEYGVSLDRFTAPNDLRPKPGYIAEPSSMFRLVVRCCCNFESASLLFGGLVSDVDLGLKISFLSIGLFCSGFFSRELWFGWIGVLAWLGIRSSGALAPLSSLSQFWCFGSPL</sequence>
<comment type="caution">
    <text evidence="1">The sequence shown here is derived from an EMBL/GenBank/DDBJ whole genome shotgun (WGS) entry which is preliminary data.</text>
</comment>
<organism evidence="1 2">
    <name type="scientific">Liquidambar formosana</name>
    <name type="common">Formosan gum</name>
    <dbReference type="NCBI Taxonomy" id="63359"/>
    <lineage>
        <taxon>Eukaryota</taxon>
        <taxon>Viridiplantae</taxon>
        <taxon>Streptophyta</taxon>
        <taxon>Embryophyta</taxon>
        <taxon>Tracheophyta</taxon>
        <taxon>Spermatophyta</taxon>
        <taxon>Magnoliopsida</taxon>
        <taxon>eudicotyledons</taxon>
        <taxon>Gunneridae</taxon>
        <taxon>Pentapetalae</taxon>
        <taxon>Saxifragales</taxon>
        <taxon>Altingiaceae</taxon>
        <taxon>Liquidambar</taxon>
    </lineage>
</organism>
<protein>
    <submittedName>
        <fullName evidence="1">Uncharacterized protein</fullName>
    </submittedName>
</protein>
<proteinExistence type="predicted"/>
<keyword evidence="2" id="KW-1185">Reference proteome</keyword>
<name>A0AAP0X3S2_LIQFO</name>
<accession>A0AAP0X3S2</accession>
<gene>
    <name evidence="1" type="ORF">L1049_023733</name>
</gene>
<reference evidence="1 2" key="1">
    <citation type="journal article" date="2024" name="Plant J.">
        <title>Genome sequences and population genomics reveal climatic adaptation and genomic divergence between two closely related sweetgum species.</title>
        <authorList>
            <person name="Xu W.Q."/>
            <person name="Ren C.Q."/>
            <person name="Zhang X.Y."/>
            <person name="Comes H.P."/>
            <person name="Liu X.H."/>
            <person name="Li Y.G."/>
            <person name="Kettle C.J."/>
            <person name="Jalonen R."/>
            <person name="Gaisberger H."/>
            <person name="Ma Y.Z."/>
            <person name="Qiu Y.X."/>
        </authorList>
    </citation>
    <scope>NUCLEOTIDE SEQUENCE [LARGE SCALE GENOMIC DNA]</scope>
    <source>
        <strain evidence="1">Hangzhou</strain>
    </source>
</reference>
<dbReference type="EMBL" id="JBBPBK010000005">
    <property type="protein sequence ID" value="KAK9284558.1"/>
    <property type="molecule type" value="Genomic_DNA"/>
</dbReference>